<accession>A0ABT6UKD9</accession>
<evidence type="ECO:0000313" key="2">
    <source>
        <dbReference type="EMBL" id="MDI5883179.1"/>
    </source>
</evidence>
<evidence type="ECO:0008006" key="4">
    <source>
        <dbReference type="Google" id="ProtNLM"/>
    </source>
</evidence>
<reference evidence="3" key="1">
    <citation type="submission" date="2023-07" db="EMBL/GenBank/DDBJ databases">
        <title>Genome-based characterization of strain KMM 296 and proposal for reclassification of Cobetia litoralis and Cobetia pacifica, and emended description of the species Cobetia amphilecti and Cobetia marina.</title>
        <authorList>
            <person name="Balabanova L."/>
            <person name="Nedashkovskaya O."/>
        </authorList>
    </citation>
    <scope>NUCLEOTIDE SEQUENCE [LARGE SCALE GENOMIC DNA]</scope>
    <source>
        <strain evidence="3">NRIC 0815</strain>
    </source>
</reference>
<dbReference type="EMBL" id="JASCSA010000002">
    <property type="protein sequence ID" value="MDI5883179.1"/>
    <property type="molecule type" value="Genomic_DNA"/>
</dbReference>
<proteinExistence type="predicted"/>
<comment type="caution">
    <text evidence="2">The sequence shown here is derived from an EMBL/GenBank/DDBJ whole genome shotgun (WGS) entry which is preliminary data.</text>
</comment>
<dbReference type="RefSeq" id="WP_284726239.1">
    <property type="nucleotide sequence ID" value="NZ_JASCSA010000002.1"/>
</dbReference>
<organism evidence="2 3">
    <name type="scientific">Cobetia amphilecti</name>
    <dbReference type="NCBI Taxonomy" id="1055104"/>
    <lineage>
        <taxon>Bacteria</taxon>
        <taxon>Pseudomonadati</taxon>
        <taxon>Pseudomonadota</taxon>
        <taxon>Gammaproteobacteria</taxon>
        <taxon>Oceanospirillales</taxon>
        <taxon>Halomonadaceae</taxon>
        <taxon>Cobetia</taxon>
    </lineage>
</organism>
<evidence type="ECO:0000256" key="1">
    <source>
        <dbReference type="SAM" id="MobiDB-lite"/>
    </source>
</evidence>
<gene>
    <name evidence="2" type="ORF">QLT01_02265</name>
</gene>
<protein>
    <recommendedName>
        <fullName evidence="4">Transcriptional regulator</fullName>
    </recommendedName>
</protein>
<sequence>MGNHEHQAFTTTAGANVGRTPRPRRATLDNPASQLGRTYLALSESRSWLMLHELAAEILARFDRLDSEAAISARLRDLRRHHGVRVESRRRGGSAAHEYRLLRLTQGKSQPDMLEALQ</sequence>
<feature type="region of interest" description="Disordered" evidence="1">
    <location>
        <begin position="1"/>
        <end position="31"/>
    </location>
</feature>
<evidence type="ECO:0000313" key="3">
    <source>
        <dbReference type="Proteomes" id="UP001229025"/>
    </source>
</evidence>
<dbReference type="Proteomes" id="UP001229025">
    <property type="component" value="Unassembled WGS sequence"/>
</dbReference>
<keyword evidence="3" id="KW-1185">Reference proteome</keyword>
<name>A0ABT6UKD9_9GAMM</name>